<dbReference type="Gene3D" id="3.40.50.300">
    <property type="entry name" value="P-loop containing nucleotide triphosphate hydrolases"/>
    <property type="match status" value="2"/>
</dbReference>
<evidence type="ECO:0000313" key="11">
    <source>
        <dbReference type="EMBL" id="QTV05918.1"/>
    </source>
</evidence>
<evidence type="ECO:0000313" key="12">
    <source>
        <dbReference type="Proteomes" id="UP000672011"/>
    </source>
</evidence>
<gene>
    <name evidence="11" type="ORF">J9309_00790</name>
</gene>
<dbReference type="EMBL" id="CP072842">
    <property type="protein sequence ID" value="QTV05918.1"/>
    <property type="molecule type" value="Genomic_DNA"/>
</dbReference>
<evidence type="ECO:0000256" key="7">
    <source>
        <dbReference type="ARBA" id="ARBA00034808"/>
    </source>
</evidence>
<evidence type="ECO:0000256" key="8">
    <source>
        <dbReference type="ARBA" id="ARBA00048988"/>
    </source>
</evidence>
<sequence length="588" mass="68230">MPINTITSDYILPDIDNHFKVSAGPGAGKTHWLVNHIKHVLHNSDKLFRTKKIACITYTNIAVETILKRLGTSAERVEVSTIHSFLYNNVVKPYVSFIADEYQLDVSKIDGHDDITPNWMYINEWITNHPNSNLLKHPYSVNQLTKLPNYKYALINWLNSLVYKIDVKTEEVSIISDRSDAFYLEGTSRRYLNKKCLDALEIDFLEYKKKYWQNGKISHDDILFFSFQIIIRFPFVLDILSSRFPYIFVDEFQDSNPIQVEIIKKIASKKTITGVIGDVAQSIYEFQGADCTQFELFTLPNIENYILQENRRSSNEIIDVLNFIRTDISQIKFRNFTNVKPSIFIGDMDKALRIAKDVCVGEKVYTLSRNNITSNAMKAEINGAGLDYTLLDKLKEEDSNRRSKLFYSCIKAIAYAKEKKFKDAVKELEKYFNYKTDKIRGKKKALNYITIFLEKFSEFENGSLLEFSEFVRNNIDSDLTKVTKGAVKVFYENHTFTQLYFCVSIPDDLSLHKTIHKAKGDEFDNVLLVLKQENDLDFLLNRNLSNNEEHRINYVGCSRAKNRLFISVPSLSDEKKEILTPLFEIHNI</sequence>
<evidence type="ECO:0000256" key="2">
    <source>
        <dbReference type="ARBA" id="ARBA00022801"/>
    </source>
</evidence>
<dbReference type="InterPro" id="IPR014016">
    <property type="entry name" value="UvrD-like_ATP-bd"/>
</dbReference>
<evidence type="ECO:0000256" key="1">
    <source>
        <dbReference type="ARBA" id="ARBA00022741"/>
    </source>
</evidence>
<dbReference type="SUPFAM" id="SSF52540">
    <property type="entry name" value="P-loop containing nucleoside triphosphate hydrolases"/>
    <property type="match status" value="1"/>
</dbReference>
<reference evidence="11 12" key="1">
    <citation type="journal article" date="2021" name="Int. J. Syst. Evol. Microbiol.">
        <title>Faecalibacter bovis sp. nov., isolated from cow faeces.</title>
        <authorList>
            <person name="Li F."/>
            <person name="Zhao W."/>
            <person name="Hong Q."/>
            <person name="Shao Q."/>
            <person name="Song J."/>
            <person name="Yang S."/>
        </authorList>
    </citation>
    <scope>NUCLEOTIDE SEQUENCE [LARGE SCALE GENOMIC DNA]</scope>
    <source>
        <strain evidence="11 12">ZY171143</strain>
    </source>
</reference>
<organism evidence="11 12">
    <name type="scientific">Faecalibacter bovis</name>
    <dbReference type="NCBI Taxonomy" id="2898187"/>
    <lineage>
        <taxon>Bacteria</taxon>
        <taxon>Pseudomonadati</taxon>
        <taxon>Bacteroidota</taxon>
        <taxon>Flavobacteriia</taxon>
        <taxon>Flavobacteriales</taxon>
        <taxon>Weeksellaceae</taxon>
        <taxon>Faecalibacter</taxon>
    </lineage>
</organism>
<name>A0ABX7XDK3_9FLAO</name>
<dbReference type="RefSeq" id="WP_230476562.1">
    <property type="nucleotide sequence ID" value="NZ_CP072842.1"/>
</dbReference>
<evidence type="ECO:0000256" key="9">
    <source>
        <dbReference type="PROSITE-ProRule" id="PRU00560"/>
    </source>
</evidence>
<evidence type="ECO:0000256" key="4">
    <source>
        <dbReference type="ARBA" id="ARBA00022840"/>
    </source>
</evidence>
<evidence type="ECO:0000259" key="10">
    <source>
        <dbReference type="PROSITE" id="PS51198"/>
    </source>
</evidence>
<comment type="catalytic activity">
    <reaction evidence="8">
        <text>ATP + H2O = ADP + phosphate + H(+)</text>
        <dbReference type="Rhea" id="RHEA:13065"/>
        <dbReference type="ChEBI" id="CHEBI:15377"/>
        <dbReference type="ChEBI" id="CHEBI:15378"/>
        <dbReference type="ChEBI" id="CHEBI:30616"/>
        <dbReference type="ChEBI" id="CHEBI:43474"/>
        <dbReference type="ChEBI" id="CHEBI:456216"/>
        <dbReference type="EC" id="5.6.2.4"/>
    </reaction>
</comment>
<dbReference type="Pfam" id="PF13361">
    <property type="entry name" value="UvrD_C"/>
    <property type="match status" value="1"/>
</dbReference>
<dbReference type="PANTHER" id="PTHR11070">
    <property type="entry name" value="UVRD / RECB / PCRA DNA HELICASE FAMILY MEMBER"/>
    <property type="match status" value="1"/>
</dbReference>
<dbReference type="GO" id="GO:0004386">
    <property type="term" value="F:helicase activity"/>
    <property type="evidence" value="ECO:0007669"/>
    <property type="project" value="UniProtKB-KW"/>
</dbReference>
<dbReference type="PROSITE" id="PS51198">
    <property type="entry name" value="UVRD_HELICASE_ATP_BIND"/>
    <property type="match status" value="1"/>
</dbReference>
<keyword evidence="1 9" id="KW-0547">Nucleotide-binding</keyword>
<dbReference type="EC" id="5.6.2.4" evidence="7"/>
<accession>A0ABX7XDK3</accession>
<evidence type="ECO:0000256" key="6">
    <source>
        <dbReference type="ARBA" id="ARBA00034617"/>
    </source>
</evidence>
<dbReference type="Gene3D" id="1.10.486.10">
    <property type="entry name" value="PCRA, domain 4"/>
    <property type="match status" value="1"/>
</dbReference>
<keyword evidence="5" id="KW-0413">Isomerase</keyword>
<protein>
    <recommendedName>
        <fullName evidence="7">DNA 3'-5' helicase</fullName>
        <ecNumber evidence="7">5.6.2.4</ecNumber>
    </recommendedName>
</protein>
<reference evidence="12" key="2">
    <citation type="submission" date="2021-04" db="EMBL/GenBank/DDBJ databases">
        <title>Taxonomy of Flavobacteriaceae bacterium ZY171143.</title>
        <authorList>
            <person name="Li F."/>
        </authorList>
    </citation>
    <scope>NUCLEOTIDE SEQUENCE [LARGE SCALE GENOMIC DNA]</scope>
    <source>
        <strain evidence="12">ZY171143</strain>
    </source>
</reference>
<comment type="catalytic activity">
    <reaction evidence="6">
        <text>Couples ATP hydrolysis with the unwinding of duplex DNA by translocating in the 3'-5' direction.</text>
        <dbReference type="EC" id="5.6.2.4"/>
    </reaction>
</comment>
<dbReference type="InterPro" id="IPR027417">
    <property type="entry name" value="P-loop_NTPase"/>
</dbReference>
<feature type="domain" description="UvrD-like helicase ATP-binding" evidence="10">
    <location>
        <begin position="2"/>
        <end position="314"/>
    </location>
</feature>
<evidence type="ECO:0000256" key="3">
    <source>
        <dbReference type="ARBA" id="ARBA00022806"/>
    </source>
</evidence>
<dbReference type="InterPro" id="IPR000212">
    <property type="entry name" value="DNA_helicase_UvrD/REP"/>
</dbReference>
<proteinExistence type="predicted"/>
<dbReference type="Proteomes" id="UP000672011">
    <property type="component" value="Chromosome"/>
</dbReference>
<keyword evidence="12" id="KW-1185">Reference proteome</keyword>
<dbReference type="Pfam" id="PF00580">
    <property type="entry name" value="UvrD-helicase"/>
    <property type="match status" value="1"/>
</dbReference>
<evidence type="ECO:0000256" key="5">
    <source>
        <dbReference type="ARBA" id="ARBA00023235"/>
    </source>
</evidence>
<dbReference type="PANTHER" id="PTHR11070:SF3">
    <property type="entry name" value="DNA 3'-5' HELICASE"/>
    <property type="match status" value="1"/>
</dbReference>
<feature type="binding site" evidence="9">
    <location>
        <begin position="23"/>
        <end position="30"/>
    </location>
    <ligand>
        <name>ATP</name>
        <dbReference type="ChEBI" id="CHEBI:30616"/>
    </ligand>
</feature>
<keyword evidence="2 9" id="KW-0378">Hydrolase</keyword>
<keyword evidence="4 9" id="KW-0067">ATP-binding</keyword>
<dbReference type="InterPro" id="IPR014017">
    <property type="entry name" value="DNA_helicase_UvrD-like_C"/>
</dbReference>
<keyword evidence="3 9" id="KW-0347">Helicase</keyword>